<dbReference type="Proteomes" id="UP000271624">
    <property type="component" value="Unassembled WGS sequence"/>
</dbReference>
<dbReference type="OrthoDB" id="509043at2"/>
<keyword evidence="2" id="KW-1185">Reference proteome</keyword>
<evidence type="ECO:0000313" key="2">
    <source>
        <dbReference type="Proteomes" id="UP000271624"/>
    </source>
</evidence>
<protein>
    <recommendedName>
        <fullName evidence="3">GUN4-like domain-containing protein</fullName>
    </recommendedName>
</protein>
<dbReference type="EMBL" id="RSCL01000001">
    <property type="protein sequence ID" value="RUT09958.1"/>
    <property type="molecule type" value="Genomic_DNA"/>
</dbReference>
<organism evidence="1 2">
    <name type="scientific">Dulcicalothrix desertica PCC 7102</name>
    <dbReference type="NCBI Taxonomy" id="232991"/>
    <lineage>
        <taxon>Bacteria</taxon>
        <taxon>Bacillati</taxon>
        <taxon>Cyanobacteriota</taxon>
        <taxon>Cyanophyceae</taxon>
        <taxon>Nostocales</taxon>
        <taxon>Calotrichaceae</taxon>
        <taxon>Dulcicalothrix</taxon>
    </lineage>
</organism>
<evidence type="ECO:0000313" key="1">
    <source>
        <dbReference type="EMBL" id="RUT09958.1"/>
    </source>
</evidence>
<reference evidence="1" key="1">
    <citation type="submission" date="2018-12" db="EMBL/GenBank/DDBJ databases">
        <authorList>
            <person name="Will S."/>
            <person name="Neumann-Schaal M."/>
            <person name="Henke P."/>
        </authorList>
    </citation>
    <scope>NUCLEOTIDE SEQUENCE</scope>
    <source>
        <strain evidence="1">PCC 7102</strain>
    </source>
</reference>
<dbReference type="RefSeq" id="WP_127078431.1">
    <property type="nucleotide sequence ID" value="NZ_RSCL01000001.1"/>
</dbReference>
<sequence length="224" mass="25975">MSSNQPKKYDVVLGNQSRASASGVVLGGLEGVKQRLSTEVVEHKIAALPSALNYGEEGLTLVIEALNDPEDQVKEFAHNLLKNRNELRVKVALREYIKRWYSIRYDGLYKTNTIYDERRKLEYCKYLRFYPDGTLLTKSTNGSVEQVAKLLCKDNFIQIDTYKVFNKDIKISTEKFYCATDCWGKIHMHGNTISLNRYDHYITNRRSSKDDFADAYEEYHFIKS</sequence>
<gene>
    <name evidence="1" type="ORF">DSM106972_004530</name>
</gene>
<name>A0A3S1AVK5_9CYAN</name>
<proteinExistence type="predicted"/>
<reference evidence="1" key="2">
    <citation type="journal article" date="2019" name="Genome Biol. Evol.">
        <title>Day and night: Metabolic profiles and evolutionary relationships of six axenic non-marine cyanobacteria.</title>
        <authorList>
            <person name="Will S.E."/>
            <person name="Henke P."/>
            <person name="Boedeker C."/>
            <person name="Huang S."/>
            <person name="Brinkmann H."/>
            <person name="Rohde M."/>
            <person name="Jarek M."/>
            <person name="Friedl T."/>
            <person name="Seufert S."/>
            <person name="Schumacher M."/>
            <person name="Overmann J."/>
            <person name="Neumann-Schaal M."/>
            <person name="Petersen J."/>
        </authorList>
    </citation>
    <scope>NUCLEOTIDE SEQUENCE [LARGE SCALE GENOMIC DNA]</scope>
    <source>
        <strain evidence="1">PCC 7102</strain>
    </source>
</reference>
<comment type="caution">
    <text evidence="1">The sequence shown here is derived from an EMBL/GenBank/DDBJ whole genome shotgun (WGS) entry which is preliminary data.</text>
</comment>
<evidence type="ECO:0008006" key="3">
    <source>
        <dbReference type="Google" id="ProtNLM"/>
    </source>
</evidence>
<dbReference type="AlphaFoldDB" id="A0A3S1AVK5"/>
<accession>A0A3S1AVK5</accession>